<dbReference type="GO" id="GO:0006189">
    <property type="term" value="P:'de novo' IMP biosynthetic process"/>
    <property type="evidence" value="ECO:0007669"/>
    <property type="project" value="UniProtKB-UniRule"/>
</dbReference>
<dbReference type="InterPro" id="IPR004607">
    <property type="entry name" value="GART"/>
</dbReference>
<accession>A0A6V7R567</accession>
<organism evidence="6 7">
    <name type="scientific">Phocicoccus schoeneichii</name>
    <dbReference type="NCBI Taxonomy" id="1812261"/>
    <lineage>
        <taxon>Bacteria</taxon>
        <taxon>Bacillati</taxon>
        <taxon>Bacillota</taxon>
        <taxon>Bacilli</taxon>
        <taxon>Bacillales</taxon>
        <taxon>Salinicoccaceae</taxon>
        <taxon>Phocicoccus</taxon>
    </lineage>
</organism>
<dbReference type="UniPathway" id="UPA00074">
    <property type="reaction ID" value="UER00126"/>
</dbReference>
<dbReference type="CDD" id="cd08645">
    <property type="entry name" value="FMT_core_GART"/>
    <property type="match status" value="1"/>
</dbReference>
<dbReference type="Proteomes" id="UP000521032">
    <property type="component" value="Unassembled WGS sequence"/>
</dbReference>
<evidence type="ECO:0000256" key="3">
    <source>
        <dbReference type="ARBA" id="ARBA00022755"/>
    </source>
</evidence>
<dbReference type="InterPro" id="IPR002376">
    <property type="entry name" value="Formyl_transf_N"/>
</dbReference>
<proteinExistence type="inferred from homology"/>
<evidence type="ECO:0000256" key="4">
    <source>
        <dbReference type="HAMAP-Rule" id="MF_01930"/>
    </source>
</evidence>
<reference evidence="6 7" key="1">
    <citation type="submission" date="2020-07" db="EMBL/GenBank/DDBJ databases">
        <authorList>
            <person name="Criscuolo A."/>
        </authorList>
    </citation>
    <scope>NUCLEOTIDE SEQUENCE [LARGE SCALE GENOMIC DNA]</scope>
    <source>
        <strain evidence="7">CIP 111030</strain>
    </source>
</reference>
<dbReference type="GO" id="GO:0004644">
    <property type="term" value="F:phosphoribosylglycinamide formyltransferase activity"/>
    <property type="evidence" value="ECO:0007669"/>
    <property type="project" value="UniProtKB-UniRule"/>
</dbReference>
<dbReference type="Gene3D" id="3.40.50.170">
    <property type="entry name" value="Formyl transferase, N-terminal domain"/>
    <property type="match status" value="1"/>
</dbReference>
<keyword evidence="2 4" id="KW-0808">Transferase</keyword>
<evidence type="ECO:0000313" key="6">
    <source>
        <dbReference type="EMBL" id="CAD2072466.1"/>
    </source>
</evidence>
<dbReference type="NCBIfam" id="TIGR00639">
    <property type="entry name" value="PurN"/>
    <property type="match status" value="1"/>
</dbReference>
<feature type="binding site" evidence="4">
    <location>
        <position position="103"/>
    </location>
    <ligand>
        <name>(6R)-10-formyltetrahydrofolate</name>
        <dbReference type="ChEBI" id="CHEBI:195366"/>
    </ligand>
</feature>
<feature type="domain" description="Formyl transferase N-terminal" evidence="5">
    <location>
        <begin position="4"/>
        <end position="178"/>
    </location>
</feature>
<keyword evidence="3 4" id="KW-0658">Purine biosynthesis</keyword>
<comment type="pathway">
    <text evidence="1 4">Purine metabolism; IMP biosynthesis via de novo pathway; N(2)-formyl-N(1)-(5-phospho-D-ribosyl)glycinamide from N(1)-(5-phospho-D-ribosyl)glycinamide (10-formyl THF route): step 1/1.</text>
</comment>
<gene>
    <name evidence="4 6" type="primary">purN</name>
    <name evidence="6" type="ORF">JEOSCH030_00284</name>
</gene>
<dbReference type="RefSeq" id="WP_186084885.1">
    <property type="nucleotide sequence ID" value="NZ_BMDB01000001.1"/>
</dbReference>
<sequence length="185" mass="20748">MATNVAILASGSGSNFQNIAESDLDITIKVLIVDNPNAYAIERAKKLDIPYRVVDRKHYTKETFEKEILDILKECDVELVVLAGFMKILSPNFISKYEDKIINLHPSLLPSFKGPEGIKDAFEYGVKVTGVTVHYVDSGIDTGKIIAQEAVGVEDTDTLETLEEKIHEIEYRLYIEALKMVLEEL</sequence>
<feature type="site" description="Raises pKa of active site His" evidence="4">
    <location>
        <position position="141"/>
    </location>
</feature>
<dbReference type="GO" id="GO:0005829">
    <property type="term" value="C:cytosol"/>
    <property type="evidence" value="ECO:0007669"/>
    <property type="project" value="TreeGrafter"/>
</dbReference>
<dbReference type="HAMAP" id="MF_01930">
    <property type="entry name" value="PurN"/>
    <property type="match status" value="1"/>
</dbReference>
<comment type="catalytic activity">
    <reaction evidence="4">
        <text>N(1)-(5-phospho-beta-D-ribosyl)glycinamide + (6R)-10-formyltetrahydrofolate = N(2)-formyl-N(1)-(5-phospho-beta-D-ribosyl)glycinamide + (6S)-5,6,7,8-tetrahydrofolate + H(+)</text>
        <dbReference type="Rhea" id="RHEA:15053"/>
        <dbReference type="ChEBI" id="CHEBI:15378"/>
        <dbReference type="ChEBI" id="CHEBI:57453"/>
        <dbReference type="ChEBI" id="CHEBI:143788"/>
        <dbReference type="ChEBI" id="CHEBI:147286"/>
        <dbReference type="ChEBI" id="CHEBI:195366"/>
        <dbReference type="EC" id="2.1.2.2"/>
    </reaction>
</comment>
<comment type="similarity">
    <text evidence="4">Belongs to the GART family.</text>
</comment>
<evidence type="ECO:0000313" key="7">
    <source>
        <dbReference type="Proteomes" id="UP000521032"/>
    </source>
</evidence>
<name>A0A6V7R567_9BACL</name>
<feature type="binding site" evidence="4">
    <location>
        <begin position="86"/>
        <end position="89"/>
    </location>
    <ligand>
        <name>(6R)-10-formyltetrahydrofolate</name>
        <dbReference type="ChEBI" id="CHEBI:195366"/>
    </ligand>
</feature>
<dbReference type="Pfam" id="PF00551">
    <property type="entry name" value="Formyl_trans_N"/>
    <property type="match status" value="1"/>
</dbReference>
<evidence type="ECO:0000256" key="2">
    <source>
        <dbReference type="ARBA" id="ARBA00022679"/>
    </source>
</evidence>
<evidence type="ECO:0000256" key="1">
    <source>
        <dbReference type="ARBA" id="ARBA00005054"/>
    </source>
</evidence>
<dbReference type="AlphaFoldDB" id="A0A6V7R567"/>
<keyword evidence="7" id="KW-1185">Reference proteome</keyword>
<dbReference type="InterPro" id="IPR036477">
    <property type="entry name" value="Formyl_transf_N_sf"/>
</dbReference>
<dbReference type="EMBL" id="CAJEWE010000006">
    <property type="protein sequence ID" value="CAD2072466.1"/>
    <property type="molecule type" value="Genomic_DNA"/>
</dbReference>
<comment type="function">
    <text evidence="4">Catalyzes the transfer of a formyl group from 10-formyltetrahydrofolate to 5-phospho-ribosyl-glycinamide (GAR), producing 5-phospho-ribosyl-N-formylglycinamide (FGAR) and tetrahydrofolate.</text>
</comment>
<evidence type="ECO:0000259" key="5">
    <source>
        <dbReference type="Pfam" id="PF00551"/>
    </source>
</evidence>
<comment type="caution">
    <text evidence="6">The sequence shown here is derived from an EMBL/GenBank/DDBJ whole genome shotgun (WGS) entry which is preliminary data.</text>
</comment>
<protein>
    <recommendedName>
        <fullName evidence="4">Phosphoribosylglycinamide formyltransferase</fullName>
        <ecNumber evidence="4">2.1.2.2</ecNumber>
    </recommendedName>
    <alternativeName>
        <fullName evidence="4">5'-phosphoribosylglycinamide transformylase</fullName>
    </alternativeName>
    <alternativeName>
        <fullName evidence="4">GAR transformylase</fullName>
        <shortName evidence="4">GART</shortName>
    </alternativeName>
</protein>
<dbReference type="PANTHER" id="PTHR43369">
    <property type="entry name" value="PHOSPHORIBOSYLGLYCINAMIDE FORMYLTRANSFERASE"/>
    <property type="match status" value="1"/>
</dbReference>
<dbReference type="SUPFAM" id="SSF53328">
    <property type="entry name" value="Formyltransferase"/>
    <property type="match status" value="1"/>
</dbReference>
<feature type="binding site" evidence="4">
    <location>
        <position position="61"/>
    </location>
    <ligand>
        <name>(6R)-10-formyltetrahydrofolate</name>
        <dbReference type="ChEBI" id="CHEBI:195366"/>
    </ligand>
</feature>
<dbReference type="EC" id="2.1.2.2" evidence="4"/>
<feature type="binding site" evidence="4">
    <location>
        <begin position="13"/>
        <end position="15"/>
    </location>
    <ligand>
        <name>N(1)-(5-phospho-beta-D-ribosyl)glycinamide</name>
        <dbReference type="ChEBI" id="CHEBI:143788"/>
    </ligand>
</feature>
<feature type="active site" description="Proton donor" evidence="4">
    <location>
        <position position="105"/>
    </location>
</feature>
<dbReference type="PANTHER" id="PTHR43369:SF2">
    <property type="entry name" value="PHOSPHORIBOSYLGLYCINAMIDE FORMYLTRANSFERASE"/>
    <property type="match status" value="1"/>
</dbReference>